<gene>
    <name evidence="2" type="ORF">ACFO8L_01815</name>
</gene>
<evidence type="ECO:0000313" key="3">
    <source>
        <dbReference type="Proteomes" id="UP001595891"/>
    </source>
</evidence>
<dbReference type="InterPro" id="IPR035959">
    <property type="entry name" value="RutC-like_sf"/>
</dbReference>
<comment type="caution">
    <text evidence="2">The sequence shown here is derived from an EMBL/GenBank/DDBJ whole genome shotgun (WGS) entry which is preliminary data.</text>
</comment>
<organism evidence="2 3">
    <name type="scientific">Sphaerisporangium corydalis</name>
    <dbReference type="NCBI Taxonomy" id="1441875"/>
    <lineage>
        <taxon>Bacteria</taxon>
        <taxon>Bacillati</taxon>
        <taxon>Actinomycetota</taxon>
        <taxon>Actinomycetes</taxon>
        <taxon>Streptosporangiales</taxon>
        <taxon>Streptosporangiaceae</taxon>
        <taxon>Sphaerisporangium</taxon>
    </lineage>
</organism>
<reference evidence="3" key="1">
    <citation type="journal article" date="2019" name="Int. J. Syst. Evol. Microbiol.">
        <title>The Global Catalogue of Microorganisms (GCM) 10K type strain sequencing project: providing services to taxonomists for standard genome sequencing and annotation.</title>
        <authorList>
            <consortium name="The Broad Institute Genomics Platform"/>
            <consortium name="The Broad Institute Genome Sequencing Center for Infectious Disease"/>
            <person name="Wu L."/>
            <person name="Ma J."/>
        </authorList>
    </citation>
    <scope>NUCLEOTIDE SEQUENCE [LARGE SCALE GENOMIC DNA]</scope>
    <source>
        <strain evidence="3">CCUG 49560</strain>
    </source>
</reference>
<dbReference type="PANTHER" id="PTHR43760:SF1">
    <property type="entry name" value="ENDORIBONUCLEASE L-PSP_CHORISMATE MUTASE-LIKE DOMAIN-CONTAINING PROTEIN"/>
    <property type="match status" value="1"/>
</dbReference>
<keyword evidence="3" id="KW-1185">Reference proteome</keyword>
<dbReference type="EMBL" id="JBHSFN010000001">
    <property type="protein sequence ID" value="MFC4584792.1"/>
    <property type="molecule type" value="Genomic_DNA"/>
</dbReference>
<protein>
    <submittedName>
        <fullName evidence="2">RidA family protein</fullName>
    </submittedName>
</protein>
<dbReference type="Gene3D" id="3.30.1330.40">
    <property type="entry name" value="RutC-like"/>
    <property type="match status" value="1"/>
</dbReference>
<evidence type="ECO:0000313" key="2">
    <source>
        <dbReference type="EMBL" id="MFC4584792.1"/>
    </source>
</evidence>
<evidence type="ECO:0000259" key="1">
    <source>
        <dbReference type="Pfam" id="PF14588"/>
    </source>
</evidence>
<dbReference type="PANTHER" id="PTHR43760">
    <property type="entry name" value="ENDORIBONUCLEASE-RELATED"/>
    <property type="match status" value="1"/>
</dbReference>
<dbReference type="CDD" id="cd02199">
    <property type="entry name" value="YjgF_YER057c_UK114_like_1"/>
    <property type="match status" value="1"/>
</dbReference>
<dbReference type="SUPFAM" id="SSF55298">
    <property type="entry name" value="YjgF-like"/>
    <property type="match status" value="1"/>
</dbReference>
<sequence>MHIEKRLSELGLVLPGPMRLPPGAELPFPWVRVHGDRVFVSGHGPLAQDGSLAEPRGKVGDQLTREQGYEAARLTALAILASLKRELGDLDRVTAWLRVFGMVNTAPGFTATPAVINGFSDLILTLWGPEAGPHARSAVGQSELPFSIPVEIEAEVAIDREGRFGGARPAASS</sequence>
<dbReference type="InterPro" id="IPR013813">
    <property type="entry name" value="Endoribo_LPSP/chorism_mut-like"/>
</dbReference>
<proteinExistence type="predicted"/>
<dbReference type="RefSeq" id="WP_262847450.1">
    <property type="nucleotide sequence ID" value="NZ_JANZYP010000063.1"/>
</dbReference>
<dbReference type="Proteomes" id="UP001595891">
    <property type="component" value="Unassembled WGS sequence"/>
</dbReference>
<name>A0ABV9E5J4_9ACTN</name>
<feature type="domain" description="Endoribonuclease L-PSP/chorismate mutase-like" evidence="1">
    <location>
        <begin position="33"/>
        <end position="142"/>
    </location>
</feature>
<accession>A0ABV9E5J4</accession>
<dbReference type="Pfam" id="PF14588">
    <property type="entry name" value="YjgF_endoribonc"/>
    <property type="match status" value="1"/>
</dbReference>